<dbReference type="CDD" id="cd00082">
    <property type="entry name" value="HisKA"/>
    <property type="match status" value="1"/>
</dbReference>
<evidence type="ECO:0000256" key="11">
    <source>
        <dbReference type="ARBA" id="ARBA00022989"/>
    </source>
</evidence>
<keyword evidence="7 13" id="KW-0812">Transmembrane</keyword>
<dbReference type="SMART" id="SM00387">
    <property type="entry name" value="HATPase_c"/>
    <property type="match status" value="1"/>
</dbReference>
<dbReference type="InterPro" id="IPR005467">
    <property type="entry name" value="His_kinase_dom"/>
</dbReference>
<dbReference type="Gene3D" id="3.30.565.10">
    <property type="entry name" value="Histidine kinase-like ATPase, C-terminal domain"/>
    <property type="match status" value="1"/>
</dbReference>
<dbReference type="Pfam" id="PF00512">
    <property type="entry name" value="HisKA"/>
    <property type="match status" value="1"/>
</dbReference>
<comment type="subcellular location">
    <subcellularLocation>
        <location evidence="2">Cell membrane</location>
        <topology evidence="2">Multi-pass membrane protein</topology>
    </subcellularLocation>
</comment>
<dbReference type="Proteomes" id="UP000028607">
    <property type="component" value="Unassembled WGS sequence"/>
</dbReference>
<dbReference type="AlphaFoldDB" id="A0A085TXT2"/>
<evidence type="ECO:0000256" key="7">
    <source>
        <dbReference type="ARBA" id="ARBA00022692"/>
    </source>
</evidence>
<evidence type="ECO:0000256" key="10">
    <source>
        <dbReference type="ARBA" id="ARBA00022840"/>
    </source>
</evidence>
<dbReference type="InterPro" id="IPR036097">
    <property type="entry name" value="HisK_dim/P_sf"/>
</dbReference>
<comment type="catalytic activity">
    <reaction evidence="1">
        <text>ATP + protein L-histidine = ADP + protein N-phospho-L-histidine.</text>
        <dbReference type="EC" id="2.7.13.3"/>
    </reaction>
</comment>
<evidence type="ECO:0000256" key="12">
    <source>
        <dbReference type="ARBA" id="ARBA00023012"/>
    </source>
</evidence>
<dbReference type="Gene3D" id="1.10.287.130">
    <property type="match status" value="1"/>
</dbReference>
<dbReference type="PROSITE" id="PS50109">
    <property type="entry name" value="HIS_KIN"/>
    <property type="match status" value="1"/>
</dbReference>
<feature type="domain" description="Histidine kinase" evidence="14">
    <location>
        <begin position="370"/>
        <end position="582"/>
    </location>
</feature>
<reference evidence="16" key="1">
    <citation type="submission" date="2013-04" db="EMBL/GenBank/DDBJ databases">
        <title>Thioclava sp. 13D2W-2 Genome Sequencing.</title>
        <authorList>
            <person name="Lai Q."/>
            <person name="Li G."/>
            <person name="Shao Z."/>
        </authorList>
    </citation>
    <scope>NUCLEOTIDE SEQUENCE [LARGE SCALE GENOMIC DNA]</scope>
    <source>
        <strain evidence="16">13D2W-2</strain>
    </source>
</reference>
<dbReference type="Gene3D" id="6.10.250.3020">
    <property type="match status" value="1"/>
</dbReference>
<dbReference type="EC" id="2.7.13.3" evidence="3"/>
<dbReference type="PATRIC" id="fig|1317124.6.peg.1256"/>
<evidence type="ECO:0000259" key="14">
    <source>
        <dbReference type="PROSITE" id="PS50109"/>
    </source>
</evidence>
<dbReference type="PANTHER" id="PTHR43065:SF46">
    <property type="entry name" value="C4-DICARBOXYLATE TRANSPORT SENSOR PROTEIN DCTB"/>
    <property type="match status" value="1"/>
</dbReference>
<keyword evidence="11 13" id="KW-1133">Transmembrane helix</keyword>
<evidence type="ECO:0000256" key="6">
    <source>
        <dbReference type="ARBA" id="ARBA00022679"/>
    </source>
</evidence>
<evidence type="ECO:0000256" key="2">
    <source>
        <dbReference type="ARBA" id="ARBA00004651"/>
    </source>
</evidence>
<proteinExistence type="predicted"/>
<dbReference type="InterPro" id="IPR003661">
    <property type="entry name" value="HisK_dim/P_dom"/>
</dbReference>
<dbReference type="InterPro" id="IPR029151">
    <property type="entry name" value="Sensor-like_sf"/>
</dbReference>
<evidence type="ECO:0000256" key="5">
    <source>
        <dbReference type="ARBA" id="ARBA00022553"/>
    </source>
</evidence>
<dbReference type="SMART" id="SM00388">
    <property type="entry name" value="HisKA"/>
    <property type="match status" value="1"/>
</dbReference>
<evidence type="ECO:0000256" key="3">
    <source>
        <dbReference type="ARBA" id="ARBA00012438"/>
    </source>
</evidence>
<dbReference type="InterPro" id="IPR004358">
    <property type="entry name" value="Sig_transdc_His_kin-like_C"/>
</dbReference>
<dbReference type="STRING" id="1317124.DW2_06193"/>
<protein>
    <recommendedName>
        <fullName evidence="3">histidine kinase</fullName>
        <ecNumber evidence="3">2.7.13.3</ecNumber>
    </recommendedName>
</protein>
<dbReference type="OrthoDB" id="7568856at2"/>
<dbReference type="Gene3D" id="3.30.450.20">
    <property type="entry name" value="PAS domain"/>
    <property type="match status" value="2"/>
</dbReference>
<evidence type="ECO:0000313" key="15">
    <source>
        <dbReference type="EMBL" id="KFE35529.1"/>
    </source>
</evidence>
<keyword evidence="4" id="KW-1003">Cell membrane</keyword>
<dbReference type="EMBL" id="AQRC01000004">
    <property type="protein sequence ID" value="KFE35529.1"/>
    <property type="molecule type" value="Genomic_DNA"/>
</dbReference>
<name>A0A085TXT2_9RHOB</name>
<dbReference type="InterPro" id="IPR017055">
    <property type="entry name" value="Sig_transdc_His_kinase_DctB"/>
</dbReference>
<dbReference type="InterPro" id="IPR003594">
    <property type="entry name" value="HATPase_dom"/>
</dbReference>
<evidence type="ECO:0000256" key="13">
    <source>
        <dbReference type="SAM" id="Phobius"/>
    </source>
</evidence>
<feature type="transmembrane region" description="Helical" evidence="13">
    <location>
        <begin position="281"/>
        <end position="303"/>
    </location>
</feature>
<evidence type="ECO:0000313" key="16">
    <source>
        <dbReference type="Proteomes" id="UP000028607"/>
    </source>
</evidence>
<dbReference type="PRINTS" id="PR00344">
    <property type="entry name" value="BCTRLSENSOR"/>
</dbReference>
<dbReference type="GO" id="GO:0000155">
    <property type="term" value="F:phosphorelay sensor kinase activity"/>
    <property type="evidence" value="ECO:0007669"/>
    <property type="project" value="InterPro"/>
</dbReference>
<evidence type="ECO:0000256" key="9">
    <source>
        <dbReference type="ARBA" id="ARBA00022777"/>
    </source>
</evidence>
<keyword evidence="6" id="KW-0808">Transferase</keyword>
<dbReference type="SUPFAM" id="SSF47384">
    <property type="entry name" value="Homodimeric domain of signal transducing histidine kinase"/>
    <property type="match status" value="1"/>
</dbReference>
<evidence type="ECO:0000256" key="4">
    <source>
        <dbReference type="ARBA" id="ARBA00022475"/>
    </source>
</evidence>
<gene>
    <name evidence="15" type="ORF">DW2_06193</name>
</gene>
<dbReference type="GO" id="GO:0005524">
    <property type="term" value="F:ATP binding"/>
    <property type="evidence" value="ECO:0007669"/>
    <property type="project" value="UniProtKB-KW"/>
</dbReference>
<dbReference type="RefSeq" id="WP_038144630.1">
    <property type="nucleotide sequence ID" value="NZ_AQRC01000004.1"/>
</dbReference>
<accession>A0A085TXT2</accession>
<sequence length="587" mass="62401">MARAGARMTLWRVIAICAVSVAAAVGAWNITLSSIDARLERSLILTLRALETEIDRFRYLPSVVGEDARIRRVIEQPEAPGAVLDANRYLAQVLGLSGADQLYLMDGQGVTLAASNWDSPASFVGHDYNFRPYFRDAIATGRGAFYAIGVTTGVPGYFLSARIGRGDERPGVVVVKIDLDPLQQAWAQAGQAVAVADADGVVFLSGNPGWLYHPLHGLDPEARGRLARSQTYPGRDPAGAAPLMQGAAQWMFDASGARLRSRTADFGEGWTVVAASPVRPALLAALIAGAAAALISVLGLALAKTQAQRRQLVALRLRQSEMLERKVAERTQALGREIEARRQTEAELRAAQEGLVHSEKMAALGRMSAAIAHEISQPLAAMEATLTAAGLGVARDPEKTATRIETARNLIRRMQRTIKHLKSFSRKDTAALARVEIGAVVASALELVAPRARAQGIKPKVVAPDGPIFAQAGRVRLEQVLVNLLLNALDAVEGQPGGAVELRLEAAPDAVRISVRDSGPGIAPEDLPRVTEPFFSTKQDGEGLGLGLAISQAILAEIGGRLEIRSTPGAGAEMVVTLARATEEEEA</sequence>
<evidence type="ECO:0000256" key="8">
    <source>
        <dbReference type="ARBA" id="ARBA00022741"/>
    </source>
</evidence>
<dbReference type="PANTHER" id="PTHR43065">
    <property type="entry name" value="SENSOR HISTIDINE KINASE"/>
    <property type="match status" value="1"/>
</dbReference>
<keyword evidence="10" id="KW-0067">ATP-binding</keyword>
<keyword evidence="13" id="KW-0472">Membrane</keyword>
<keyword evidence="5" id="KW-0597">Phosphoprotein</keyword>
<comment type="caution">
    <text evidence="15">The sequence shown here is derived from an EMBL/GenBank/DDBJ whole genome shotgun (WGS) entry which is preliminary data.</text>
</comment>
<keyword evidence="9 15" id="KW-0418">Kinase</keyword>
<keyword evidence="16" id="KW-1185">Reference proteome</keyword>
<keyword evidence="12" id="KW-0902">Two-component regulatory system</keyword>
<dbReference type="SUPFAM" id="SSF55874">
    <property type="entry name" value="ATPase domain of HSP90 chaperone/DNA topoisomerase II/histidine kinase"/>
    <property type="match status" value="1"/>
</dbReference>
<dbReference type="Pfam" id="PF02518">
    <property type="entry name" value="HATPase_c"/>
    <property type="match status" value="1"/>
</dbReference>
<dbReference type="GO" id="GO:0005886">
    <property type="term" value="C:plasma membrane"/>
    <property type="evidence" value="ECO:0007669"/>
    <property type="project" value="UniProtKB-SubCell"/>
</dbReference>
<keyword evidence="8" id="KW-0547">Nucleotide-binding</keyword>
<dbReference type="eggNOG" id="COG4191">
    <property type="taxonomic scope" value="Bacteria"/>
</dbReference>
<dbReference type="InterPro" id="IPR036890">
    <property type="entry name" value="HATPase_C_sf"/>
</dbReference>
<organism evidence="15 16">
    <name type="scientific">Thioclava atlantica</name>
    <dbReference type="NCBI Taxonomy" id="1317124"/>
    <lineage>
        <taxon>Bacteria</taxon>
        <taxon>Pseudomonadati</taxon>
        <taxon>Pseudomonadota</taxon>
        <taxon>Alphaproteobacteria</taxon>
        <taxon>Rhodobacterales</taxon>
        <taxon>Paracoccaceae</taxon>
        <taxon>Thioclava</taxon>
    </lineage>
</organism>
<reference evidence="15 16" key="2">
    <citation type="journal article" date="2015" name="Antonie Van Leeuwenhoek">
        <title>Thioclava indica sp. nov., isolated from surface seawater of the Indian Ocean.</title>
        <authorList>
            <person name="Liu Y."/>
            <person name="Lai Q."/>
            <person name="Du J."/>
            <person name="Xu H."/>
            <person name="Jiang L."/>
            <person name="Shao Z."/>
        </authorList>
    </citation>
    <scope>NUCLEOTIDE SEQUENCE [LARGE SCALE GENOMIC DNA]</scope>
    <source>
        <strain evidence="15 16">13D2W-2</strain>
    </source>
</reference>
<dbReference type="PIRSF" id="PIRSF036431">
    <property type="entry name" value="STHK_DctB"/>
    <property type="match status" value="1"/>
</dbReference>
<dbReference type="SUPFAM" id="SSF103190">
    <property type="entry name" value="Sensory domain-like"/>
    <property type="match status" value="1"/>
</dbReference>
<evidence type="ECO:0000256" key="1">
    <source>
        <dbReference type="ARBA" id="ARBA00000085"/>
    </source>
</evidence>